<dbReference type="Pfam" id="PF02721">
    <property type="entry name" value="DUF223"/>
    <property type="match status" value="1"/>
</dbReference>
<dbReference type="AlphaFoldDB" id="K4D7N7"/>
<reference evidence="2" key="2">
    <citation type="submission" date="2015-06" db="UniProtKB">
        <authorList>
            <consortium name="EnsemblPlants"/>
        </authorList>
    </citation>
    <scope>IDENTIFICATION</scope>
    <source>
        <strain evidence="2">cv. Heinz 1706</strain>
    </source>
</reference>
<dbReference type="InterPro" id="IPR003871">
    <property type="entry name" value="RFA1B/D_OB_1st"/>
</dbReference>
<feature type="domain" description="Replication protein A 70 kDa DNA-binding subunit B/D first OB fold" evidence="1">
    <location>
        <begin position="48"/>
        <end position="138"/>
    </location>
</feature>
<dbReference type="InterPro" id="IPR012340">
    <property type="entry name" value="NA-bd_OB-fold"/>
</dbReference>
<dbReference type="Gramene" id="Solyc11g032020.1.1">
    <property type="protein sequence ID" value="Solyc11g032020.1.1"/>
    <property type="gene ID" value="Solyc11g032020.1"/>
</dbReference>
<dbReference type="Proteomes" id="UP000004994">
    <property type="component" value="Chromosome 11"/>
</dbReference>
<proteinExistence type="predicted"/>
<evidence type="ECO:0000313" key="2">
    <source>
        <dbReference type="EnsemblPlants" id="Solyc11g032020.1.1"/>
    </source>
</evidence>
<dbReference type="OMA" id="ASEHNFH"/>
<dbReference type="eggNOG" id="KOG0851">
    <property type="taxonomic scope" value="Eukaryota"/>
</dbReference>
<evidence type="ECO:0000259" key="1">
    <source>
        <dbReference type="Pfam" id="PF02721"/>
    </source>
</evidence>
<keyword evidence="3" id="KW-1185">Reference proteome</keyword>
<organism evidence="2">
    <name type="scientific">Solanum lycopersicum</name>
    <name type="common">Tomato</name>
    <name type="synonym">Lycopersicon esculentum</name>
    <dbReference type="NCBI Taxonomy" id="4081"/>
    <lineage>
        <taxon>Eukaryota</taxon>
        <taxon>Viridiplantae</taxon>
        <taxon>Streptophyta</taxon>
        <taxon>Embryophyta</taxon>
        <taxon>Tracheophyta</taxon>
        <taxon>Spermatophyta</taxon>
        <taxon>Magnoliopsida</taxon>
        <taxon>eudicotyledons</taxon>
        <taxon>Gunneridae</taxon>
        <taxon>Pentapetalae</taxon>
        <taxon>asterids</taxon>
        <taxon>lamiids</taxon>
        <taxon>Solanales</taxon>
        <taxon>Solanaceae</taxon>
        <taxon>Solanoideae</taxon>
        <taxon>Solaneae</taxon>
        <taxon>Solanum</taxon>
        <taxon>Solanum subgen. Lycopersicon</taxon>
    </lineage>
</organism>
<protein>
    <recommendedName>
        <fullName evidence="1">Replication protein A 70 kDa DNA-binding subunit B/D first OB fold domain-containing protein</fullName>
    </recommendedName>
</protein>
<dbReference type="SUPFAM" id="SSF50249">
    <property type="entry name" value="Nucleic acid-binding proteins"/>
    <property type="match status" value="1"/>
</dbReference>
<dbReference type="Gene3D" id="2.40.50.140">
    <property type="entry name" value="Nucleic acid-binding proteins"/>
    <property type="match status" value="1"/>
</dbReference>
<dbReference type="PANTHER" id="PTHR47165:SF4">
    <property type="entry name" value="OS03G0429900 PROTEIN"/>
    <property type="match status" value="1"/>
</dbReference>
<accession>K4D7N7</accession>
<dbReference type="CDD" id="cd04480">
    <property type="entry name" value="RPA1_DBD_A_like"/>
    <property type="match status" value="1"/>
</dbReference>
<dbReference type="HOGENOM" id="CLU_1557916_0_0_1"/>
<dbReference type="PaxDb" id="4081-Solyc11g032020.1.1"/>
<dbReference type="InParanoid" id="K4D7N7"/>
<sequence length="172" mass="19940">MTIITQFSRFKNIQTCPILAELLPLKNVLLISTINLRPPKNLRDRDDFTIRVRICRMWNTINLKKNGELISMDMIFIHEKGNLMHGIIRKNQVNKFKDKLNEGSVFIIKNFKVVERIGGYRPVQNSVKIIFFASTTIKNLSEDIVEIPINGFEFINLDVIDSSVNNCNQEFV</sequence>
<dbReference type="PANTHER" id="PTHR47165">
    <property type="entry name" value="OS03G0429900 PROTEIN"/>
    <property type="match status" value="1"/>
</dbReference>
<reference evidence="2" key="1">
    <citation type="journal article" date="2012" name="Nature">
        <title>The tomato genome sequence provides insights into fleshy fruit evolution.</title>
        <authorList>
            <consortium name="Tomato Genome Consortium"/>
        </authorList>
    </citation>
    <scope>NUCLEOTIDE SEQUENCE [LARGE SCALE GENOMIC DNA]</scope>
    <source>
        <strain evidence="2">cv. Heinz 1706</strain>
    </source>
</reference>
<dbReference type="PhylomeDB" id="K4D7N7"/>
<name>K4D7N7_SOLLC</name>
<evidence type="ECO:0000313" key="3">
    <source>
        <dbReference type="Proteomes" id="UP000004994"/>
    </source>
</evidence>
<dbReference type="EnsemblPlants" id="Solyc11g032020.1.1">
    <property type="protein sequence ID" value="Solyc11g032020.1.1"/>
    <property type="gene ID" value="Solyc11g032020.1"/>
</dbReference>